<organism evidence="1 2">
    <name type="scientific">Peribacillus simplex</name>
    <dbReference type="NCBI Taxonomy" id="1478"/>
    <lineage>
        <taxon>Bacteria</taxon>
        <taxon>Bacillati</taxon>
        <taxon>Bacillota</taxon>
        <taxon>Bacilli</taxon>
        <taxon>Bacillales</taxon>
        <taxon>Bacillaceae</taxon>
        <taxon>Peribacillus</taxon>
    </lineage>
</organism>
<dbReference type="RefSeq" id="WP_076370454.1">
    <property type="nucleotide sequence ID" value="NZ_FTMX01000006.1"/>
</dbReference>
<reference evidence="1 2" key="1">
    <citation type="submission" date="2017-01" db="EMBL/GenBank/DDBJ databases">
        <authorList>
            <person name="Varghese N."/>
            <person name="Submissions S."/>
        </authorList>
    </citation>
    <scope>NUCLEOTIDE SEQUENCE [LARGE SCALE GENOMIC DNA]</scope>
    <source>
        <strain evidence="1 2">RUG2-6</strain>
    </source>
</reference>
<protein>
    <recommendedName>
        <fullName evidence="3">DUF4272 domain-containing protein</fullName>
    </recommendedName>
</protein>
<dbReference type="AlphaFoldDB" id="A0A9X8RCD9"/>
<sequence>MRSSKHRKKRSEKILKTLKVPINKHLPLTENEEEVSLRTTEEIINRIISLAIVSAKALEAPPEKIEEFIERYNANELFTEEEKKFLMKKHLNQNELIQYSWKLECIWLLLWSVNLISDIEVPADTCNAEYVFETVFLHSKQGLLDKSSIKPTSDILDSLDFIYRAHWAVREAQINHLEVPSSLNEGVVYERHYTLNWLVNYMNQEWEEISTDT</sequence>
<evidence type="ECO:0008006" key="3">
    <source>
        <dbReference type="Google" id="ProtNLM"/>
    </source>
</evidence>
<dbReference type="Proteomes" id="UP000185829">
    <property type="component" value="Unassembled WGS sequence"/>
</dbReference>
<proteinExistence type="predicted"/>
<accession>A0A9X8RCD9</accession>
<dbReference type="InterPro" id="IPR025368">
    <property type="entry name" value="DUF4272"/>
</dbReference>
<comment type="caution">
    <text evidence="1">The sequence shown here is derived from an EMBL/GenBank/DDBJ whole genome shotgun (WGS) entry which is preliminary data.</text>
</comment>
<gene>
    <name evidence="1" type="ORF">SAMN05878482_106316</name>
</gene>
<evidence type="ECO:0000313" key="1">
    <source>
        <dbReference type="EMBL" id="SIR87261.1"/>
    </source>
</evidence>
<name>A0A9X8RCD9_9BACI</name>
<evidence type="ECO:0000313" key="2">
    <source>
        <dbReference type="Proteomes" id="UP000185829"/>
    </source>
</evidence>
<dbReference type="Pfam" id="PF14094">
    <property type="entry name" value="DUF4272"/>
    <property type="match status" value="1"/>
</dbReference>
<dbReference type="EMBL" id="FTMX01000006">
    <property type="protein sequence ID" value="SIR87261.1"/>
    <property type="molecule type" value="Genomic_DNA"/>
</dbReference>